<dbReference type="EMBL" id="NAJP01000084">
    <property type="protein sequence ID" value="TKA33847.1"/>
    <property type="molecule type" value="Genomic_DNA"/>
</dbReference>
<feature type="domain" description="NTF2-like" evidence="2">
    <location>
        <begin position="22"/>
        <end position="99"/>
    </location>
</feature>
<evidence type="ECO:0000259" key="2">
    <source>
        <dbReference type="Pfam" id="PF26534"/>
    </source>
</evidence>
<organism evidence="3 4">
    <name type="scientific">Friedmanniomyces endolithicus</name>
    <dbReference type="NCBI Taxonomy" id="329885"/>
    <lineage>
        <taxon>Eukaryota</taxon>
        <taxon>Fungi</taxon>
        <taxon>Dikarya</taxon>
        <taxon>Ascomycota</taxon>
        <taxon>Pezizomycotina</taxon>
        <taxon>Dothideomycetes</taxon>
        <taxon>Dothideomycetidae</taxon>
        <taxon>Mycosphaerellales</taxon>
        <taxon>Teratosphaeriaceae</taxon>
        <taxon>Friedmanniomyces</taxon>
    </lineage>
</organism>
<dbReference type="Pfam" id="PF26534">
    <property type="entry name" value="NTF2_7"/>
    <property type="match status" value="2"/>
</dbReference>
<feature type="domain" description="NTF2-like" evidence="2">
    <location>
        <begin position="100"/>
        <end position="145"/>
    </location>
</feature>
<comment type="caution">
    <text evidence="3">The sequence shown here is derived from an EMBL/GenBank/DDBJ whole genome shotgun (WGS) entry which is preliminary data.</text>
</comment>
<dbReference type="Proteomes" id="UP000310066">
    <property type="component" value="Unassembled WGS sequence"/>
</dbReference>
<name>A0A4U0UEY0_9PEZI</name>
<reference evidence="3 4" key="1">
    <citation type="submission" date="2017-03" db="EMBL/GenBank/DDBJ databases">
        <title>Genomes of endolithic fungi from Antarctica.</title>
        <authorList>
            <person name="Coleine C."/>
            <person name="Masonjones S."/>
            <person name="Stajich J.E."/>
        </authorList>
    </citation>
    <scope>NUCLEOTIDE SEQUENCE [LARGE SCALE GENOMIC DNA]</scope>
    <source>
        <strain evidence="3 4">CCFEE 5311</strain>
    </source>
</reference>
<dbReference type="OrthoDB" id="5596743at2759"/>
<keyword evidence="1" id="KW-0732">Signal</keyword>
<accession>A0A4U0UEY0</accession>
<protein>
    <recommendedName>
        <fullName evidence="2">NTF2-like domain-containing protein</fullName>
    </recommendedName>
</protein>
<dbReference type="InterPro" id="IPR058645">
    <property type="entry name" value="NTF2-like_dom_7"/>
</dbReference>
<dbReference type="STRING" id="329885.A0A4U0UEY0"/>
<evidence type="ECO:0000256" key="1">
    <source>
        <dbReference type="SAM" id="SignalP"/>
    </source>
</evidence>
<feature type="signal peptide" evidence="1">
    <location>
        <begin position="1"/>
        <end position="19"/>
    </location>
</feature>
<sequence length="161" mass="17376">MKLLVLPALLALCLPFATAKPCLSQSDVNTLTTHFGDLVSAYSQKLANQTLTVNFVDYSESIITLMDSAGTTPKALLGMAFTSRANFEAESSAQPSVPFQSPQPVVGISVLQTVYRPGRGNATNFKINEVWAEFDSAAWLIDLGFTITPPSSKKREIAFEA</sequence>
<evidence type="ECO:0000313" key="3">
    <source>
        <dbReference type="EMBL" id="TKA33847.1"/>
    </source>
</evidence>
<feature type="chain" id="PRO_5020646074" description="NTF2-like domain-containing protein" evidence="1">
    <location>
        <begin position="20"/>
        <end position="161"/>
    </location>
</feature>
<dbReference type="AlphaFoldDB" id="A0A4U0UEY0"/>
<proteinExistence type="predicted"/>
<evidence type="ECO:0000313" key="4">
    <source>
        <dbReference type="Proteomes" id="UP000310066"/>
    </source>
</evidence>
<gene>
    <name evidence="3" type="ORF">B0A54_14234</name>
</gene>